<name>A0A559J0J8_9BACL</name>
<dbReference type="InterPro" id="IPR025699">
    <property type="entry name" value="ABC2_memb-like"/>
</dbReference>
<accession>A0A559J0J8</accession>
<evidence type="ECO:0000313" key="2">
    <source>
        <dbReference type="EMBL" id="TVX93412.1"/>
    </source>
</evidence>
<dbReference type="Pfam" id="PF13346">
    <property type="entry name" value="ABC2_membrane_5"/>
    <property type="match status" value="1"/>
</dbReference>
<keyword evidence="1" id="KW-0472">Membrane</keyword>
<dbReference type="PANTHER" id="PTHR41309:SF2">
    <property type="entry name" value="MEMBRANE PROTEIN"/>
    <property type="match status" value="1"/>
</dbReference>
<sequence length="206" mass="22847">MLNLLRKDLIAAKISLVMSVGIFAVFCIFFMKKEMSMHLVGIITAFATISSLTLNDTKNHNHQFLVTLPVSRKHIVQAKYVLSLICIIIAVLASYGVHSLVKIAVPGYIPVGYTIIDILVPIAIMLVLTSIYLPFFYSLSEKGAPVLNVIFLFLFLIMGDPVARLIHMASLNGINYPLLYGALLSTVLLYVASCYLTVYLFTKKDL</sequence>
<proteinExistence type="predicted"/>
<feature type="transmembrane region" description="Helical" evidence="1">
    <location>
        <begin position="178"/>
        <end position="201"/>
    </location>
</feature>
<feature type="transmembrane region" description="Helical" evidence="1">
    <location>
        <begin position="118"/>
        <end position="139"/>
    </location>
</feature>
<feature type="transmembrane region" description="Helical" evidence="1">
    <location>
        <begin position="37"/>
        <end position="54"/>
    </location>
</feature>
<dbReference type="RefSeq" id="WP_144989879.1">
    <property type="nucleotide sequence ID" value="NZ_VNJK01000001.1"/>
</dbReference>
<gene>
    <name evidence="2" type="ORF">FPZ44_10315</name>
</gene>
<organism evidence="2 3">
    <name type="scientific">Paenibacillus agilis</name>
    <dbReference type="NCBI Taxonomy" id="3020863"/>
    <lineage>
        <taxon>Bacteria</taxon>
        <taxon>Bacillati</taxon>
        <taxon>Bacillota</taxon>
        <taxon>Bacilli</taxon>
        <taxon>Bacillales</taxon>
        <taxon>Paenibacillaceae</taxon>
        <taxon>Paenibacillus</taxon>
    </lineage>
</organism>
<dbReference type="OrthoDB" id="2660383at2"/>
<keyword evidence="1" id="KW-1133">Transmembrane helix</keyword>
<dbReference type="PANTHER" id="PTHR41309">
    <property type="entry name" value="MEMBRANE PROTEIN-RELATED"/>
    <property type="match status" value="1"/>
</dbReference>
<feature type="transmembrane region" description="Helical" evidence="1">
    <location>
        <begin position="80"/>
        <end position="98"/>
    </location>
</feature>
<dbReference type="EMBL" id="VNJK01000001">
    <property type="protein sequence ID" value="TVX93412.1"/>
    <property type="molecule type" value="Genomic_DNA"/>
</dbReference>
<protein>
    <submittedName>
        <fullName evidence="2">ABC-2 transporter permease</fullName>
    </submittedName>
</protein>
<feature type="transmembrane region" description="Helical" evidence="1">
    <location>
        <begin position="146"/>
        <end position="166"/>
    </location>
</feature>
<reference evidence="2 3" key="1">
    <citation type="submission" date="2019-07" db="EMBL/GenBank/DDBJ databases">
        <authorList>
            <person name="Kim J."/>
        </authorList>
    </citation>
    <scope>NUCLEOTIDE SEQUENCE [LARGE SCALE GENOMIC DNA]</scope>
    <source>
        <strain evidence="2 3">N4</strain>
    </source>
</reference>
<feature type="transmembrane region" description="Helical" evidence="1">
    <location>
        <begin position="12"/>
        <end position="31"/>
    </location>
</feature>
<evidence type="ECO:0000256" key="1">
    <source>
        <dbReference type="SAM" id="Phobius"/>
    </source>
</evidence>
<keyword evidence="1" id="KW-0812">Transmembrane</keyword>
<evidence type="ECO:0000313" key="3">
    <source>
        <dbReference type="Proteomes" id="UP000318102"/>
    </source>
</evidence>
<dbReference type="AlphaFoldDB" id="A0A559J0J8"/>
<dbReference type="Proteomes" id="UP000318102">
    <property type="component" value="Unassembled WGS sequence"/>
</dbReference>
<comment type="caution">
    <text evidence="2">The sequence shown here is derived from an EMBL/GenBank/DDBJ whole genome shotgun (WGS) entry which is preliminary data.</text>
</comment>
<keyword evidence="3" id="KW-1185">Reference proteome</keyword>